<dbReference type="KEGG" id="rga:RGR602_PC01119"/>
<sequence>MKRNGLAFRPVGLAMHRIGKYRVVNSVGLAADTLLQHWPTDDGEDFSEAVMACLDGLYDRIPPEDVRAAFIKAAHEANIIVIELVRPAHPRN</sequence>
<keyword evidence="1" id="KW-0614">Plasmid</keyword>
<proteinExistence type="predicted"/>
<geneLocation type="plasmid" evidence="1 2">
    <name>pRgalR602c</name>
</geneLocation>
<accession>A0A0B4XEF3</accession>
<dbReference type="AlphaFoldDB" id="A0A0B4XEF3"/>
<name>A0A0B4XEF3_9HYPH</name>
<gene>
    <name evidence="1" type="ORF">RGR602_PC01119</name>
</gene>
<dbReference type="EMBL" id="CP006880">
    <property type="protein sequence ID" value="AJD45150.1"/>
    <property type="molecule type" value="Genomic_DNA"/>
</dbReference>
<organism evidence="1 2">
    <name type="scientific">Rhizobium gallicum bv. gallicum R602sp</name>
    <dbReference type="NCBI Taxonomy" id="1041138"/>
    <lineage>
        <taxon>Bacteria</taxon>
        <taxon>Pseudomonadati</taxon>
        <taxon>Pseudomonadota</taxon>
        <taxon>Alphaproteobacteria</taxon>
        <taxon>Hyphomicrobiales</taxon>
        <taxon>Rhizobiaceae</taxon>
        <taxon>Rhizobium/Agrobacterium group</taxon>
        <taxon>Rhizobium</taxon>
    </lineage>
</organism>
<evidence type="ECO:0000313" key="1">
    <source>
        <dbReference type="EMBL" id="AJD45150.1"/>
    </source>
</evidence>
<dbReference type="InterPro" id="IPR010385">
    <property type="entry name" value="DUF982"/>
</dbReference>
<evidence type="ECO:0008006" key="3">
    <source>
        <dbReference type="Google" id="ProtNLM"/>
    </source>
</evidence>
<dbReference type="Gene3D" id="6.10.250.730">
    <property type="match status" value="1"/>
</dbReference>
<dbReference type="Proteomes" id="UP000031368">
    <property type="component" value="Plasmid pRgalR602c"/>
</dbReference>
<protein>
    <recommendedName>
        <fullName evidence="3">DUF982 domain-containing protein</fullName>
    </recommendedName>
</protein>
<dbReference type="Pfam" id="PF06169">
    <property type="entry name" value="DUF982"/>
    <property type="match status" value="1"/>
</dbReference>
<dbReference type="RefSeq" id="WP_040115423.1">
    <property type="nucleotide sequence ID" value="NZ_CP006880.1"/>
</dbReference>
<keyword evidence="2" id="KW-1185">Reference proteome</keyword>
<reference evidence="1 2" key="1">
    <citation type="submission" date="2013-11" db="EMBL/GenBank/DDBJ databases">
        <title>Complete genome sequence of Rhizobium gallicum bv. gallicum R602.</title>
        <authorList>
            <person name="Bustos P."/>
            <person name="Santamaria R.I."/>
            <person name="Lozano L."/>
            <person name="Acosta J.L."/>
            <person name="Ormeno-Orrillo E."/>
            <person name="Rogel M.A."/>
            <person name="Romero D."/>
            <person name="Cevallos M.A."/>
            <person name="Martinez-Romero E."/>
            <person name="Gonzalez V."/>
        </authorList>
    </citation>
    <scope>NUCLEOTIDE SEQUENCE [LARGE SCALE GENOMIC DNA]</scope>
    <source>
        <strain evidence="1 2">R602</strain>
        <plasmid evidence="1 2">pRgalR602c</plasmid>
    </source>
</reference>
<dbReference type="HOGENOM" id="CLU_134423_2_0_5"/>
<evidence type="ECO:0000313" key="2">
    <source>
        <dbReference type="Proteomes" id="UP000031368"/>
    </source>
</evidence>